<keyword evidence="3" id="KW-1185">Reference proteome</keyword>
<proteinExistence type="predicted"/>
<feature type="transmembrane region" description="Helical" evidence="1">
    <location>
        <begin position="440"/>
        <end position="461"/>
    </location>
</feature>
<feature type="transmembrane region" description="Helical" evidence="1">
    <location>
        <begin position="296"/>
        <end position="321"/>
    </location>
</feature>
<comment type="caution">
    <text evidence="2">The sequence shown here is derived from an EMBL/GenBank/DDBJ whole genome shotgun (WGS) entry which is preliminary data.</text>
</comment>
<evidence type="ECO:0000313" key="3">
    <source>
        <dbReference type="Proteomes" id="UP001279642"/>
    </source>
</evidence>
<feature type="transmembrane region" description="Helical" evidence="1">
    <location>
        <begin position="70"/>
        <end position="87"/>
    </location>
</feature>
<keyword evidence="1" id="KW-0812">Transmembrane</keyword>
<keyword evidence="1" id="KW-0472">Membrane</keyword>
<feature type="transmembrane region" description="Helical" evidence="1">
    <location>
        <begin position="333"/>
        <end position="358"/>
    </location>
</feature>
<evidence type="ECO:0000313" key="2">
    <source>
        <dbReference type="EMBL" id="MDY0884058.1"/>
    </source>
</evidence>
<feature type="transmembrane region" description="Helical" evidence="1">
    <location>
        <begin position="132"/>
        <end position="156"/>
    </location>
</feature>
<evidence type="ECO:0000256" key="1">
    <source>
        <dbReference type="SAM" id="Phobius"/>
    </source>
</evidence>
<feature type="transmembrane region" description="Helical" evidence="1">
    <location>
        <begin position="93"/>
        <end position="111"/>
    </location>
</feature>
<reference evidence="2 3" key="1">
    <citation type="journal article" date="2016" name="Antonie Van Leeuwenhoek">
        <title>Dongia soli sp. nov., isolated from soil from Dokdo, Korea.</title>
        <authorList>
            <person name="Kim D.U."/>
            <person name="Lee H."/>
            <person name="Kim H."/>
            <person name="Kim S.G."/>
            <person name="Ka J.O."/>
        </authorList>
    </citation>
    <scope>NUCLEOTIDE SEQUENCE [LARGE SCALE GENOMIC DNA]</scope>
    <source>
        <strain evidence="2 3">D78</strain>
    </source>
</reference>
<dbReference type="Proteomes" id="UP001279642">
    <property type="component" value="Unassembled WGS sequence"/>
</dbReference>
<feature type="transmembrane region" description="Helical" evidence="1">
    <location>
        <begin position="473"/>
        <end position="490"/>
    </location>
</feature>
<protein>
    <recommendedName>
        <fullName evidence="4">Glycosyltransferase RgtA/B/C/D-like domain-containing protein</fullName>
    </recommendedName>
</protein>
<feature type="transmembrane region" description="Helical" evidence="1">
    <location>
        <begin position="225"/>
        <end position="244"/>
    </location>
</feature>
<feature type="transmembrane region" description="Helical" evidence="1">
    <location>
        <begin position="250"/>
        <end position="266"/>
    </location>
</feature>
<feature type="transmembrane region" description="Helical" evidence="1">
    <location>
        <begin position="12"/>
        <end position="31"/>
    </location>
</feature>
<feature type="transmembrane region" description="Helical" evidence="1">
    <location>
        <begin position="417"/>
        <end position="433"/>
    </location>
</feature>
<feature type="transmembrane region" description="Helical" evidence="1">
    <location>
        <begin position="502"/>
        <end position="521"/>
    </location>
</feature>
<name>A0ABU5EF12_9PROT</name>
<keyword evidence="1" id="KW-1133">Transmembrane helix</keyword>
<evidence type="ECO:0008006" key="4">
    <source>
        <dbReference type="Google" id="ProtNLM"/>
    </source>
</evidence>
<organism evidence="2 3">
    <name type="scientific">Dongia soli</name>
    <dbReference type="NCBI Taxonomy" id="600628"/>
    <lineage>
        <taxon>Bacteria</taxon>
        <taxon>Pseudomonadati</taxon>
        <taxon>Pseudomonadota</taxon>
        <taxon>Alphaproteobacteria</taxon>
        <taxon>Rhodospirillales</taxon>
        <taxon>Dongiaceae</taxon>
        <taxon>Dongia</taxon>
    </lineage>
</organism>
<sequence length="658" mass="71248">MSSKEWLPPMTFKEAIGLGAYLVPLSAWILANPSIDGVVAAKAITVLLILAAPVLLVMKLLFGRIGPAEVAVSFSVGFILSGIVSILARLADLPGWTMILAFILCGLAFLSRMRRGGGEQSLVRQERSSPGLSASITIAAIILLLPLCVVLVRGALAGTGAFPPFIFYTDDATDLATIRSLLASPALPPYSLTFAGGIKPYHLGVLEAVANLVRLTGIKAHIAQFYLAFPIIEGGIIGVGWMLVRRLPRGVPVILAACLVVVAFNHNHGDFRISFKTVKAILQTVKHGSFAAEPTLNFLVVHLPTVGARMLAWLTVALMLYWERRTARVLSAVLVGCLAPLDPFYFISTGLILGLWCLYRSVAGRQPREILPAAAALIIGLLLMTLSGSGGSEFFVKFAPFACTYCSENTVEISRDLAFVAICGLGLAAWCYRHVPSFCVIWFIAALLLLLAANMLVLIYANQADPNFNWFRIASAVPMLAVAFTAAMLAEAWGKLPRVGRLLVSLVIVAATALSILRIPVVAAQVTANPLRGDDVVETTALAAAMQAIPLQNTVVVTNDLRYPVIDYRYGKKNTLISALFGHQCYFCNGDGEAELPGADQRLNEIRALSAEHWSAAIADLASKNHWTHFIVHKDWRYPHDLPLKCIFENERYAVYVF</sequence>
<feature type="transmembrane region" description="Helical" evidence="1">
    <location>
        <begin position="370"/>
        <end position="388"/>
    </location>
</feature>
<gene>
    <name evidence="2" type="ORF">SMD27_14500</name>
</gene>
<feature type="transmembrane region" description="Helical" evidence="1">
    <location>
        <begin position="37"/>
        <end position="58"/>
    </location>
</feature>
<dbReference type="RefSeq" id="WP_320509116.1">
    <property type="nucleotide sequence ID" value="NZ_JAXCLW010000003.1"/>
</dbReference>
<dbReference type="EMBL" id="JAXCLW010000003">
    <property type="protein sequence ID" value="MDY0884058.1"/>
    <property type="molecule type" value="Genomic_DNA"/>
</dbReference>
<accession>A0ABU5EF12</accession>